<dbReference type="SMART" id="SM00382">
    <property type="entry name" value="AAA"/>
    <property type="match status" value="2"/>
</dbReference>
<feature type="transmembrane region" description="Helical" evidence="11">
    <location>
        <begin position="1233"/>
        <end position="1253"/>
    </location>
</feature>
<dbReference type="GO" id="GO:0140359">
    <property type="term" value="F:ABC-type transporter activity"/>
    <property type="evidence" value="ECO:0007669"/>
    <property type="project" value="InterPro"/>
</dbReference>
<evidence type="ECO:0000313" key="13">
    <source>
        <dbReference type="EMBL" id="KAJ9639821.1"/>
    </source>
</evidence>
<dbReference type="Pfam" id="PF01061">
    <property type="entry name" value="ABC2_membrane"/>
    <property type="match status" value="2"/>
</dbReference>
<dbReference type="FunFam" id="3.40.50.300:FF:002416">
    <property type="entry name" value="ABC multidrug transporter (Eurofung)"/>
    <property type="match status" value="1"/>
</dbReference>
<keyword evidence="4 11" id="KW-0812">Transmembrane</keyword>
<keyword evidence="6 13" id="KW-0067">ATP-binding</keyword>
<dbReference type="InterPro" id="IPR013525">
    <property type="entry name" value="ABC2_TM"/>
</dbReference>
<gene>
    <name evidence="13" type="primary">SNQ2_2</name>
    <name evidence="13" type="ORF">H2204_003614</name>
</gene>
<dbReference type="PROSITE" id="PS50893">
    <property type="entry name" value="ABC_TRANSPORTER_2"/>
    <property type="match status" value="2"/>
</dbReference>
<feature type="transmembrane region" description="Helical" evidence="11">
    <location>
        <begin position="1501"/>
        <end position="1521"/>
    </location>
</feature>
<evidence type="ECO:0000256" key="10">
    <source>
        <dbReference type="SAM" id="MobiDB-lite"/>
    </source>
</evidence>
<keyword evidence="9" id="KW-0175">Coiled coil</keyword>
<feature type="region of interest" description="Disordered" evidence="10">
    <location>
        <begin position="835"/>
        <end position="887"/>
    </location>
</feature>
<dbReference type="PANTHER" id="PTHR19241">
    <property type="entry name" value="ATP-BINDING CASSETTE TRANSPORTER"/>
    <property type="match status" value="1"/>
</dbReference>
<dbReference type="Pfam" id="PF19055">
    <property type="entry name" value="ABC2_membrane_7"/>
    <property type="match status" value="1"/>
</dbReference>
<feature type="transmembrane region" description="Helical" evidence="11">
    <location>
        <begin position="651"/>
        <end position="672"/>
    </location>
</feature>
<dbReference type="Gene3D" id="3.40.50.300">
    <property type="entry name" value="P-loop containing nucleotide triphosphate hydrolases"/>
    <property type="match status" value="2"/>
</dbReference>
<dbReference type="CDD" id="cd03232">
    <property type="entry name" value="ABCG_PDR_domain2"/>
    <property type="match status" value="1"/>
</dbReference>
<dbReference type="InterPro" id="IPR010929">
    <property type="entry name" value="PDR_CDR_ABC"/>
</dbReference>
<feature type="region of interest" description="Disordered" evidence="10">
    <location>
        <begin position="1178"/>
        <end position="1200"/>
    </location>
</feature>
<feature type="transmembrane region" description="Helical" evidence="11">
    <location>
        <begin position="544"/>
        <end position="565"/>
    </location>
</feature>
<dbReference type="InterPro" id="IPR034001">
    <property type="entry name" value="ABCG_PDR_1"/>
</dbReference>
<dbReference type="InterPro" id="IPR003593">
    <property type="entry name" value="AAA+_ATPase"/>
</dbReference>
<dbReference type="InterPro" id="IPR017871">
    <property type="entry name" value="ABC_transporter-like_CS"/>
</dbReference>
<feature type="transmembrane region" description="Helical" evidence="11">
    <location>
        <begin position="619"/>
        <end position="645"/>
    </location>
</feature>
<accession>A0AA38Y941</accession>
<keyword evidence="5" id="KW-0547">Nucleotide-binding</keyword>
<feature type="transmembrane region" description="Helical" evidence="11">
    <location>
        <begin position="1410"/>
        <end position="1429"/>
    </location>
</feature>
<comment type="subcellular location">
    <subcellularLocation>
        <location evidence="1">Membrane</location>
        <topology evidence="1">Multi-pass membrane protein</topology>
    </subcellularLocation>
</comment>
<evidence type="ECO:0000256" key="8">
    <source>
        <dbReference type="ARBA" id="ARBA00023136"/>
    </source>
</evidence>
<dbReference type="GO" id="GO:0016887">
    <property type="term" value="F:ATP hydrolysis activity"/>
    <property type="evidence" value="ECO:0007669"/>
    <property type="project" value="InterPro"/>
</dbReference>
<comment type="caution">
    <text evidence="13">The sequence shown here is derived from an EMBL/GenBank/DDBJ whole genome shotgun (WGS) entry which is preliminary data.</text>
</comment>
<evidence type="ECO:0000256" key="9">
    <source>
        <dbReference type="SAM" id="Coils"/>
    </source>
</evidence>
<dbReference type="CDD" id="cd03233">
    <property type="entry name" value="ABCG_PDR_domain1"/>
    <property type="match status" value="1"/>
</dbReference>
<dbReference type="InterPro" id="IPR034003">
    <property type="entry name" value="ABCG_PDR_2"/>
</dbReference>
<feature type="coiled-coil region" evidence="9">
    <location>
        <begin position="481"/>
        <end position="516"/>
    </location>
</feature>
<feature type="compositionally biased region" description="Low complexity" evidence="10">
    <location>
        <begin position="50"/>
        <end position="64"/>
    </location>
</feature>
<evidence type="ECO:0000256" key="5">
    <source>
        <dbReference type="ARBA" id="ARBA00022741"/>
    </source>
</evidence>
<keyword evidence="7 11" id="KW-1133">Transmembrane helix</keyword>
<evidence type="ECO:0000256" key="11">
    <source>
        <dbReference type="SAM" id="Phobius"/>
    </source>
</evidence>
<feature type="transmembrane region" description="Helical" evidence="11">
    <location>
        <begin position="577"/>
        <end position="598"/>
    </location>
</feature>
<evidence type="ECO:0000256" key="2">
    <source>
        <dbReference type="ARBA" id="ARBA00006012"/>
    </source>
</evidence>
<name>A0AA38Y941_9EURO</name>
<feature type="compositionally biased region" description="Basic and acidic residues" evidence="10">
    <location>
        <begin position="65"/>
        <end position="76"/>
    </location>
</feature>
<keyword evidence="3" id="KW-0813">Transport</keyword>
<evidence type="ECO:0000256" key="4">
    <source>
        <dbReference type="ARBA" id="ARBA00022692"/>
    </source>
</evidence>
<evidence type="ECO:0000256" key="1">
    <source>
        <dbReference type="ARBA" id="ARBA00004141"/>
    </source>
</evidence>
<evidence type="ECO:0000256" key="3">
    <source>
        <dbReference type="ARBA" id="ARBA00022448"/>
    </source>
</evidence>
<proteinExistence type="inferred from homology"/>
<dbReference type="InterPro" id="IPR043926">
    <property type="entry name" value="ABCG_dom"/>
</dbReference>
<dbReference type="SUPFAM" id="SSF52540">
    <property type="entry name" value="P-loop containing nucleoside triphosphate hydrolases"/>
    <property type="match status" value="2"/>
</dbReference>
<dbReference type="Pfam" id="PF00005">
    <property type="entry name" value="ABC_tran"/>
    <property type="match status" value="2"/>
</dbReference>
<dbReference type="InterPro" id="IPR029481">
    <property type="entry name" value="ABC_trans_N"/>
</dbReference>
<evidence type="ECO:0000256" key="6">
    <source>
        <dbReference type="ARBA" id="ARBA00022840"/>
    </source>
</evidence>
<feature type="transmembrane region" description="Helical" evidence="11">
    <location>
        <begin position="793"/>
        <end position="811"/>
    </location>
</feature>
<comment type="similarity">
    <text evidence="2">Belongs to the ABC transporter superfamily. ABCG family. PDR (TC 3.A.1.205) subfamily.</text>
</comment>
<reference evidence="13" key="1">
    <citation type="submission" date="2022-10" db="EMBL/GenBank/DDBJ databases">
        <title>Culturing micro-colonial fungi from biological soil crusts in the Mojave desert and describing Neophaeococcomyces mojavensis, and introducing the new genera and species Taxawa tesnikishii.</title>
        <authorList>
            <person name="Kurbessoian T."/>
            <person name="Stajich J.E."/>
        </authorList>
    </citation>
    <scope>NUCLEOTIDE SEQUENCE</scope>
    <source>
        <strain evidence="13">TK_35</strain>
    </source>
</reference>
<sequence length="1541" mass="173032">MEGEPSSMPSTSTSAYRMVTTDNATAADSVSSPGSHSVTNDPESSHTQHHSVSSSSSSTVSTEHSPIDRTDSRFEPIKTAPTQESRPQLTTRKSIQTEDDLFRVLSKRRTSASGKSNAEMQEENDEIERLMSRMFGQARQQNSEEEKTRHSGVVFRNLTVKGVGLGASLQPTVGDIFLGLPRMIKMLFTRGAKAASGKPPVRELLSSFDGCVRPGEMLLVLGRPGSGCSTFLKAFCNQREGYESVEGDVTYGGTDAKRMKKDFRGEVIYNPEDDLHYATLTVKRTLLFALKCRTPGKESRLEGESRADYMAEFLRVVTKLFWIEHTLGTKVGDEFVRGVSGGEKKRVSIAEAMITRASVQGWDNSSRGLDASTALEYVQSIRTLTNMAHTSTAVSLYQAGESLYELVDKVLLIDQGKCLYYGSSDSARKYFRDLGFECPERWTTADFLTSVTDEHARSIRKGWEDRIPRNADEFAALYRKSEAYQRNLEDIRDFEAQLEQQKQERLENRSKKNQRKNYTIPFHKQVIACTQRQFMVMVGDKASLYGKWGGIVFQGLIVGSLFFQLPKSAAGAFPRGGVIFFVLLFNALLALAEMTAAFSSKPILLKHKSFSFYRPAAYAIAQTVVDVPLVAIQVFLFNVIIYWMGGLAASASQFFISCLIIWTVTMTTYAFFRSISALCKTLDDATRFTGVSIQILVVYTGYLIPPAQMKPWFAWLRFLNWVQFGFESLMANEFTGLTMSCTPPYLVPQGPDARPQYQSCALAGSQPGRTSVDGARYIQQSFKYTRAHLWRNFGFLWAFFLFFLAVTAFGMEIMKPNAGGGAITVFNRGQVPKKVEESIQTGGREKNSNGDEETATGSHSPTAAEKIRDPTSDSSDSTNSRKEDSTLKNVAKNETVYTFRDVNYVIPYEKGERQLLQNVQGYVRPGKLTALMGASGAGKTTLLNALAQRIKFGTVTGEFLVDGRPLPKSFQRATGFAEQMDVHEPTSTVREALRFSALLRQPREVSVEEKYAYCETIIDLLEMRDIAGATIGRIGEGLNQEQRKRLTIGVELASKPELLMFLDEPTSGLDSGAAFNIVRFLRKLADAGQAILCTIHQPSAVLFEDFDELILLKSGGRVVYHGPLGNDSQDLIRYFEENGGRKCPPDANPAEYMLEVIGAGDPNYKGKDWGDVWEQSKNHRSRSDEVSEMIERRKSAEQSQNIRDDREYAMPLSTQVVAVVRRSFVSYWRTPNYIIGKFMLHVLTGLFTTFTFYHLGYATIDFQSRLFAVFMTLTISPPLIQQLQPVFLNSRNIFQSRENNAKIYSWVAWTTGAVLAEIPYSIVAGTVYYCCWWFGFQGYRHSTTSFTSGFLYLCICLFELYYVSFGQAIAAFSPNELLASLLVPVFFLFVVSFCGVVVPPQQLPEFWRSWMYWLTPFHYLLEAMLSVIIHDQPVRCNQGEYARFPAPPGQTCQSYVEPYIRQAGGYVQVASDGLCEFCQYANGDQFGHGFSVYYSHKWRDFGIFCAFVGFNYAVVYFATFLRFKAKNPLAKVLMKRKHKGE</sequence>
<feature type="compositionally biased region" description="Basic and acidic residues" evidence="10">
    <location>
        <begin position="835"/>
        <end position="849"/>
    </location>
</feature>
<keyword evidence="14" id="KW-1185">Reference proteome</keyword>
<keyword evidence="8 11" id="KW-0472">Membrane</keyword>
<dbReference type="GO" id="GO:0005524">
    <property type="term" value="F:ATP binding"/>
    <property type="evidence" value="ECO:0007669"/>
    <property type="project" value="UniProtKB-KW"/>
</dbReference>
<dbReference type="FunFam" id="3.40.50.300:FF:000054">
    <property type="entry name" value="ABC multidrug transporter atrF"/>
    <property type="match status" value="1"/>
</dbReference>
<feature type="transmembrane region" description="Helical" evidence="11">
    <location>
        <begin position="1378"/>
        <end position="1398"/>
    </location>
</feature>
<dbReference type="Pfam" id="PF14510">
    <property type="entry name" value="ABC_trans_N"/>
    <property type="match status" value="1"/>
</dbReference>
<feature type="transmembrane region" description="Helical" evidence="11">
    <location>
        <begin position="1350"/>
        <end position="1372"/>
    </location>
</feature>
<evidence type="ECO:0000259" key="12">
    <source>
        <dbReference type="PROSITE" id="PS50893"/>
    </source>
</evidence>
<protein>
    <submittedName>
        <fullName evidence="13">ATP-binding cassette transporter snq2</fullName>
    </submittedName>
</protein>
<feature type="domain" description="ABC transporter" evidence="12">
    <location>
        <begin position="181"/>
        <end position="440"/>
    </location>
</feature>
<dbReference type="EMBL" id="JAPDRN010000016">
    <property type="protein sequence ID" value="KAJ9639821.1"/>
    <property type="molecule type" value="Genomic_DNA"/>
</dbReference>
<feature type="compositionally biased region" description="Polar residues" evidence="10">
    <location>
        <begin position="7"/>
        <end position="42"/>
    </location>
</feature>
<dbReference type="Pfam" id="PF06422">
    <property type="entry name" value="PDR_CDR"/>
    <property type="match status" value="2"/>
</dbReference>
<evidence type="ECO:0000313" key="14">
    <source>
        <dbReference type="Proteomes" id="UP001172681"/>
    </source>
</evidence>
<dbReference type="InterPro" id="IPR003439">
    <property type="entry name" value="ABC_transporter-like_ATP-bd"/>
</dbReference>
<dbReference type="GO" id="GO:0016020">
    <property type="term" value="C:membrane"/>
    <property type="evidence" value="ECO:0007669"/>
    <property type="project" value="UniProtKB-SubCell"/>
</dbReference>
<evidence type="ECO:0000256" key="7">
    <source>
        <dbReference type="ARBA" id="ARBA00022989"/>
    </source>
</evidence>
<organism evidence="13 14">
    <name type="scientific">Knufia peltigerae</name>
    <dbReference type="NCBI Taxonomy" id="1002370"/>
    <lineage>
        <taxon>Eukaryota</taxon>
        <taxon>Fungi</taxon>
        <taxon>Dikarya</taxon>
        <taxon>Ascomycota</taxon>
        <taxon>Pezizomycotina</taxon>
        <taxon>Eurotiomycetes</taxon>
        <taxon>Chaetothyriomycetidae</taxon>
        <taxon>Chaetothyriales</taxon>
        <taxon>Trichomeriaceae</taxon>
        <taxon>Knufia</taxon>
    </lineage>
</organism>
<dbReference type="Proteomes" id="UP001172681">
    <property type="component" value="Unassembled WGS sequence"/>
</dbReference>
<dbReference type="PROSITE" id="PS00211">
    <property type="entry name" value="ABC_TRANSPORTER_1"/>
    <property type="match status" value="1"/>
</dbReference>
<feature type="compositionally biased region" description="Polar residues" evidence="10">
    <location>
        <begin position="80"/>
        <end position="94"/>
    </location>
</feature>
<feature type="domain" description="ABC transporter" evidence="12">
    <location>
        <begin position="897"/>
        <end position="1140"/>
    </location>
</feature>
<feature type="region of interest" description="Disordered" evidence="10">
    <location>
        <begin position="1"/>
        <end position="124"/>
    </location>
</feature>
<dbReference type="InterPro" id="IPR027417">
    <property type="entry name" value="P-loop_NTPase"/>
</dbReference>
<feature type="transmembrane region" description="Helical" evidence="11">
    <location>
        <begin position="1303"/>
        <end position="1329"/>
    </location>
</feature>